<evidence type="ECO:0008006" key="5">
    <source>
        <dbReference type="Google" id="ProtNLM"/>
    </source>
</evidence>
<dbReference type="EMBL" id="RZNC01000002">
    <property type="protein sequence ID" value="RWZ64542.1"/>
    <property type="molecule type" value="Genomic_DNA"/>
</dbReference>
<keyword evidence="2" id="KW-0732">Signal</keyword>
<gene>
    <name evidence="3" type="ORF">ELQ92_07235</name>
</gene>
<evidence type="ECO:0000313" key="4">
    <source>
        <dbReference type="Proteomes" id="UP000288603"/>
    </source>
</evidence>
<comment type="caution">
    <text evidence="3">The sequence shown here is derived from an EMBL/GenBank/DDBJ whole genome shotgun (WGS) entry which is preliminary data.</text>
</comment>
<sequence>MDSAVPRRGGSAARRTAAIVAAAALSLGAALGTTTAATAAPQAGQITDASFTWGLSGEAGGGAFFGGCNFLSAGTAGNTGSSRLWTEADGFYSTSAGNVTIVKPTADGTLARPTWATRCQTPQGTPVSAASTTSLSKNAVVFDGGEGTVAADGSTEIAWTGSFTVAFYGGLTYWSATDPVLTLDAAGNGQLTATASGYGTSMEDMTQWVPVAGREIVLADISGADADDDGFTVTPDYLGETVTTSGTPQTTTGATWGSFPQSFVDFQQLTGQSSYWYSSGGSRDAAKPTTPLTVSYALATNPGTDPGTDPGEEEPGEGQQDIDVTVPAAPEPETGSFGWAFTSADAVNLGTAVQAGSTFTADGSLNTIAVTDTRSGGAAAYTWSISGSISEFSSGAADFSAGYLGWTPSVSDAGAGVTAGAPVSSTLSGGAGLGTSATLASSTAAASANIDAGLELVIPSDTPTGDYRATLTVTALG</sequence>
<dbReference type="OrthoDB" id="7210788at2"/>
<feature type="signal peptide" evidence="2">
    <location>
        <begin position="1"/>
        <end position="39"/>
    </location>
</feature>
<evidence type="ECO:0000256" key="1">
    <source>
        <dbReference type="SAM" id="MobiDB-lite"/>
    </source>
</evidence>
<organism evidence="3 4">
    <name type="scientific">Labedella populi</name>
    <dbReference type="NCBI Taxonomy" id="2498850"/>
    <lineage>
        <taxon>Bacteria</taxon>
        <taxon>Bacillati</taxon>
        <taxon>Actinomycetota</taxon>
        <taxon>Actinomycetes</taxon>
        <taxon>Micrococcales</taxon>
        <taxon>Microbacteriaceae</taxon>
        <taxon>Labedella</taxon>
    </lineage>
</organism>
<keyword evidence="4" id="KW-1185">Reference proteome</keyword>
<name>A0A3S4AB79_9MICO</name>
<feature type="chain" id="PRO_5018766516" description="Htaa domain-containing protein" evidence="2">
    <location>
        <begin position="40"/>
        <end position="477"/>
    </location>
</feature>
<evidence type="ECO:0000313" key="3">
    <source>
        <dbReference type="EMBL" id="RWZ64542.1"/>
    </source>
</evidence>
<reference evidence="3 4" key="1">
    <citation type="submission" date="2018-12" db="EMBL/GenBank/DDBJ databases">
        <authorList>
            <person name="Li F."/>
        </authorList>
    </citation>
    <scope>NUCLEOTIDE SEQUENCE [LARGE SCALE GENOMIC DNA]</scope>
    <source>
        <strain evidence="3 4">8H24J-4-2</strain>
    </source>
</reference>
<proteinExistence type="predicted"/>
<accession>A0A3S4AB79</accession>
<evidence type="ECO:0000256" key="2">
    <source>
        <dbReference type="SAM" id="SignalP"/>
    </source>
</evidence>
<dbReference type="AlphaFoldDB" id="A0A3S4AB79"/>
<protein>
    <recommendedName>
        <fullName evidence="5">Htaa domain-containing protein</fullName>
    </recommendedName>
</protein>
<dbReference type="RefSeq" id="WP_128498320.1">
    <property type="nucleotide sequence ID" value="NZ_RZNC01000002.1"/>
</dbReference>
<dbReference type="Proteomes" id="UP000288603">
    <property type="component" value="Unassembled WGS sequence"/>
</dbReference>
<feature type="region of interest" description="Disordered" evidence="1">
    <location>
        <begin position="297"/>
        <end position="332"/>
    </location>
</feature>